<dbReference type="InterPro" id="IPR050694">
    <property type="entry name" value="LRRC14/PRAME"/>
</dbReference>
<dbReference type="InterPro" id="IPR026271">
    <property type="entry name" value="PRAME"/>
</dbReference>
<dbReference type="PIRSF" id="PIRSF038286">
    <property type="entry name" value="PRAME"/>
    <property type="match status" value="1"/>
</dbReference>
<dbReference type="Gene3D" id="3.80.10.10">
    <property type="entry name" value="Ribonuclease Inhibitor"/>
    <property type="match status" value="1"/>
</dbReference>
<sequence>MSKESPNTLLHLAIQSLLRNKDLAIQALEDLPGDLFQPVFMEAFRRGYTEVLKAMVSAWPFYCLPLGTLMNMRKQEASETHLRISQLRVRYLQNLQAMLDGLDVLLAQKDRPRRWKLQVLDLRNTQQHFWKASTENLTQDCSPVATKTKEIGKNVSNVAEKQPLKVIIDLNIRMEYLLEFLYLFHLLDWAEKRKGSLQLDCRKLHIGSVPIRIMRKAIEMVDLSCILEADLCPLWSFSTLASFAPYLGQMQNLKKLILSHISASEFISTEKGEQLASQLTSQFLKLHDLQEIYINSASFLKGHLDQILGSLQSPLETLSITDCWLSHSDWNHLSRSPSTWQLKHLYLSEVRLFDFPPEPLQVLLEIAASTLNTLHLEACGFSDSQLCTIMPALGQCSKLITFRYIRNCISVATLENLLCHTSRLSNLRMEQYSVPWEIYGGQHAVHRVRLGKIRDALKKIVKPLNYPKMICFNTSQCDFCGNSKIHYKESIQCPDYIFI</sequence>
<dbReference type="AlphaFoldDB" id="A0A091DHM7"/>
<dbReference type="InterPro" id="IPR032675">
    <property type="entry name" value="LRR_dom_sf"/>
</dbReference>
<dbReference type="Proteomes" id="UP000028990">
    <property type="component" value="Unassembled WGS sequence"/>
</dbReference>
<reference evidence="4 5" key="1">
    <citation type="submission" date="2013-11" db="EMBL/GenBank/DDBJ databases">
        <title>The Damaraland mole rat (Fukomys damarensis) genome and evolution of African mole rats.</title>
        <authorList>
            <person name="Gladyshev V.N."/>
            <person name="Fang X."/>
        </authorList>
    </citation>
    <scope>NUCLEOTIDE SEQUENCE [LARGE SCALE GENOMIC DNA]</scope>
    <source>
        <tissue evidence="4">Liver</tissue>
    </source>
</reference>
<dbReference type="GO" id="GO:0045892">
    <property type="term" value="P:negative regulation of DNA-templated transcription"/>
    <property type="evidence" value="ECO:0007669"/>
    <property type="project" value="InterPro"/>
</dbReference>
<dbReference type="GO" id="GO:0045596">
    <property type="term" value="P:negative regulation of cell differentiation"/>
    <property type="evidence" value="ECO:0007669"/>
    <property type="project" value="InterPro"/>
</dbReference>
<organism evidence="4 5">
    <name type="scientific">Fukomys damarensis</name>
    <name type="common">Damaraland mole rat</name>
    <name type="synonym">Cryptomys damarensis</name>
    <dbReference type="NCBI Taxonomy" id="885580"/>
    <lineage>
        <taxon>Eukaryota</taxon>
        <taxon>Metazoa</taxon>
        <taxon>Chordata</taxon>
        <taxon>Craniata</taxon>
        <taxon>Vertebrata</taxon>
        <taxon>Euteleostomi</taxon>
        <taxon>Mammalia</taxon>
        <taxon>Eutheria</taxon>
        <taxon>Euarchontoglires</taxon>
        <taxon>Glires</taxon>
        <taxon>Rodentia</taxon>
        <taxon>Hystricomorpha</taxon>
        <taxon>Bathyergidae</taxon>
        <taxon>Fukomys</taxon>
    </lineage>
</organism>
<dbReference type="SUPFAM" id="SSF52047">
    <property type="entry name" value="RNI-like"/>
    <property type="match status" value="1"/>
</dbReference>
<dbReference type="GO" id="GO:0005737">
    <property type="term" value="C:cytoplasm"/>
    <property type="evidence" value="ECO:0007669"/>
    <property type="project" value="TreeGrafter"/>
</dbReference>
<keyword evidence="2" id="KW-0433">Leucine-rich repeat</keyword>
<dbReference type="PANTHER" id="PTHR14224">
    <property type="entry name" value="SIMILAR TO PREFERENTIALLY EXPRESSED ANTIGEN IN MELANOMA-LIKE 3"/>
    <property type="match status" value="1"/>
</dbReference>
<dbReference type="PANTHER" id="PTHR14224:SF19">
    <property type="entry name" value="PRAME FAMILY MEMBER 11-RELATED"/>
    <property type="match status" value="1"/>
</dbReference>
<dbReference type="EMBL" id="KN122257">
    <property type="protein sequence ID" value="KFO31624.1"/>
    <property type="molecule type" value="Genomic_DNA"/>
</dbReference>
<gene>
    <name evidence="4" type="ORF">H920_07010</name>
</gene>
<dbReference type="GO" id="GO:0043066">
    <property type="term" value="P:negative regulation of apoptotic process"/>
    <property type="evidence" value="ECO:0007669"/>
    <property type="project" value="InterPro"/>
</dbReference>
<proteinExistence type="inferred from homology"/>
<protein>
    <submittedName>
        <fullName evidence="4">PRAME family member 12</fullName>
    </submittedName>
</protein>
<evidence type="ECO:0000256" key="3">
    <source>
        <dbReference type="ARBA" id="ARBA00022737"/>
    </source>
</evidence>
<keyword evidence="3" id="KW-0677">Repeat</keyword>
<dbReference type="FunFam" id="3.80.10.10:FF:000079">
    <property type="entry name" value="PRAME family member 18"/>
    <property type="match status" value="1"/>
</dbReference>
<evidence type="ECO:0000313" key="4">
    <source>
        <dbReference type="EMBL" id="KFO31624.1"/>
    </source>
</evidence>
<evidence type="ECO:0000256" key="2">
    <source>
        <dbReference type="ARBA" id="ARBA00022614"/>
    </source>
</evidence>
<name>A0A091DHM7_FUKDA</name>
<evidence type="ECO:0000313" key="5">
    <source>
        <dbReference type="Proteomes" id="UP000028990"/>
    </source>
</evidence>
<accession>A0A091DHM7</accession>
<dbReference type="OrthoDB" id="9709435at2759"/>
<keyword evidence="5" id="KW-1185">Reference proteome</keyword>
<dbReference type="eggNOG" id="ENOG502QWSJ">
    <property type="taxonomic scope" value="Eukaryota"/>
</dbReference>
<dbReference type="GO" id="GO:0008284">
    <property type="term" value="P:positive regulation of cell population proliferation"/>
    <property type="evidence" value="ECO:0007669"/>
    <property type="project" value="InterPro"/>
</dbReference>
<comment type="similarity">
    <text evidence="1">Belongs to the PRAME family.</text>
</comment>
<evidence type="ECO:0000256" key="1">
    <source>
        <dbReference type="ARBA" id="ARBA00009608"/>
    </source>
</evidence>